<reference evidence="2 3" key="1">
    <citation type="submission" date="2017-08" db="EMBL/GenBank/DDBJ databases">
        <title>Reclassification of Bisgaard taxon 37 and 44.</title>
        <authorList>
            <person name="Christensen H."/>
        </authorList>
    </citation>
    <scope>NUCLEOTIDE SEQUENCE [LARGE SCALE GENOMIC DNA]</scope>
    <source>
        <strain evidence="2 3">B96_4</strain>
    </source>
</reference>
<gene>
    <name evidence="2" type="ORF">CJP74_00245</name>
</gene>
<proteinExistence type="predicted"/>
<feature type="chain" id="PRO_5017203806" description="Lipoprotein" evidence="1">
    <location>
        <begin position="24"/>
        <end position="208"/>
    </location>
</feature>
<dbReference type="RefSeq" id="WP_119496268.1">
    <property type="nucleotide sequence ID" value="NZ_NRJH01000003.1"/>
</dbReference>
<organism evidence="2 3">
    <name type="scientific">Psittacicella melopsittaci</name>
    <dbReference type="NCBI Taxonomy" id="2028576"/>
    <lineage>
        <taxon>Bacteria</taxon>
        <taxon>Pseudomonadati</taxon>
        <taxon>Pseudomonadota</taxon>
        <taxon>Gammaproteobacteria</taxon>
        <taxon>Pasteurellales</taxon>
        <taxon>Psittacicellaceae</taxon>
        <taxon>Psittacicella</taxon>
    </lineage>
</organism>
<dbReference type="PROSITE" id="PS51257">
    <property type="entry name" value="PROKAR_LIPOPROTEIN"/>
    <property type="match status" value="1"/>
</dbReference>
<protein>
    <recommendedName>
        <fullName evidence="4">Lipoprotein</fullName>
    </recommendedName>
</protein>
<keyword evidence="1" id="KW-0732">Signal</keyword>
<keyword evidence="3" id="KW-1185">Reference proteome</keyword>
<feature type="signal peptide" evidence="1">
    <location>
        <begin position="1"/>
        <end position="23"/>
    </location>
</feature>
<comment type="caution">
    <text evidence="2">The sequence shown here is derived from an EMBL/GenBank/DDBJ whole genome shotgun (WGS) entry which is preliminary data.</text>
</comment>
<dbReference type="EMBL" id="NRJH01000003">
    <property type="protein sequence ID" value="RIY34044.1"/>
    <property type="molecule type" value="Genomic_DNA"/>
</dbReference>
<evidence type="ECO:0000313" key="2">
    <source>
        <dbReference type="EMBL" id="RIY34044.1"/>
    </source>
</evidence>
<dbReference type="AlphaFoldDB" id="A0A3A1YCV3"/>
<dbReference type="Proteomes" id="UP000266258">
    <property type="component" value="Unassembled WGS sequence"/>
</dbReference>
<evidence type="ECO:0000256" key="1">
    <source>
        <dbReference type="SAM" id="SignalP"/>
    </source>
</evidence>
<name>A0A3A1YCV3_9GAMM</name>
<evidence type="ECO:0000313" key="3">
    <source>
        <dbReference type="Proteomes" id="UP000266258"/>
    </source>
</evidence>
<dbReference type="OrthoDB" id="9852174at2"/>
<accession>A0A3A1YCV3</accession>
<evidence type="ECO:0008006" key="4">
    <source>
        <dbReference type="Google" id="ProtNLM"/>
    </source>
</evidence>
<sequence>MTTKNIKHWLVVCCITLASLVLAGCNKGNPEQIGSNLTPPQVQKFEKVYAKYGPAWIDIYTLYNMFGLDANRLNGPVSENSVYMFYMMLNVPDIGSKVFNKDEEFVAPALDNYRFAYQVCNLVLDDTEQMDKLARIPDIKQFCQNTNYYYRLFISNFSEDLVKSITASIYANKIPPRLWEKIQSNQAGFIYVNLTAADLEKTSPKDRY</sequence>